<organism evidence="1">
    <name type="scientific">marine sediment metagenome</name>
    <dbReference type="NCBI Taxonomy" id="412755"/>
    <lineage>
        <taxon>unclassified sequences</taxon>
        <taxon>metagenomes</taxon>
        <taxon>ecological metagenomes</taxon>
    </lineage>
</organism>
<reference evidence="1" key="1">
    <citation type="journal article" date="2015" name="Nature">
        <title>Complex archaea that bridge the gap between prokaryotes and eukaryotes.</title>
        <authorList>
            <person name="Spang A."/>
            <person name="Saw J.H."/>
            <person name="Jorgensen S.L."/>
            <person name="Zaremba-Niedzwiedzka K."/>
            <person name="Martijn J."/>
            <person name="Lind A.E."/>
            <person name="van Eijk R."/>
            <person name="Schleper C."/>
            <person name="Guy L."/>
            <person name="Ettema T.J."/>
        </authorList>
    </citation>
    <scope>NUCLEOTIDE SEQUENCE</scope>
</reference>
<dbReference type="AlphaFoldDB" id="A0A0F8Y9W1"/>
<comment type="caution">
    <text evidence="1">The sequence shown here is derived from an EMBL/GenBank/DDBJ whole genome shotgun (WGS) entry which is preliminary data.</text>
</comment>
<accession>A0A0F8Y9W1</accession>
<proteinExistence type="predicted"/>
<dbReference type="EMBL" id="LAZR01058183">
    <property type="protein sequence ID" value="KKK70455.1"/>
    <property type="molecule type" value="Genomic_DNA"/>
</dbReference>
<name>A0A0F8Y9W1_9ZZZZ</name>
<evidence type="ECO:0000313" key="1">
    <source>
        <dbReference type="EMBL" id="KKK70455.1"/>
    </source>
</evidence>
<gene>
    <name evidence="1" type="ORF">LCGC14_2923820</name>
</gene>
<feature type="non-terminal residue" evidence="1">
    <location>
        <position position="1"/>
    </location>
</feature>
<protein>
    <submittedName>
        <fullName evidence="1">Uncharacterized protein</fullName>
    </submittedName>
</protein>
<sequence length="243" mass="26091">LTTIPYGSDYMSITPRNLSGAAVAKYSLNPFLTIFWTDTSGNSVTDISDEMQDGDSTDSAIDDLPTLANGGAMYVGALEQFRGVAVEVGADPNSQANNLTVNYWNGAAWTDASDTDTTDTGASFAVDGTVLWAIPGSWVRASLSAIGSFLGSGFEFDLPKDAPERGTNMYWTRWEWSDVMDTSTDIIQMLSLNRSTAPAEYLEGQTVEFMLGRREIGNVQGSTNAGTSNLLINVGTLVGNRFE</sequence>